<dbReference type="Proteomes" id="UP000317650">
    <property type="component" value="Chromosome 7"/>
</dbReference>
<feature type="region of interest" description="Disordered" evidence="14">
    <location>
        <begin position="388"/>
        <end position="436"/>
    </location>
</feature>
<keyword evidence="5" id="KW-0779">Telomere</keyword>
<dbReference type="PROSITE" id="PS00686">
    <property type="entry name" value="NFYA_HAP2_1"/>
    <property type="match status" value="1"/>
</dbReference>
<dbReference type="GO" id="GO:0005730">
    <property type="term" value="C:nucleolus"/>
    <property type="evidence" value="ECO:0007669"/>
    <property type="project" value="UniProtKB-SubCell"/>
</dbReference>
<dbReference type="SMART" id="SM00526">
    <property type="entry name" value="H15"/>
    <property type="match status" value="1"/>
</dbReference>
<organism evidence="18 19">
    <name type="scientific">Musa balbisiana</name>
    <name type="common">Banana</name>
    <dbReference type="NCBI Taxonomy" id="52838"/>
    <lineage>
        <taxon>Eukaryota</taxon>
        <taxon>Viridiplantae</taxon>
        <taxon>Streptophyta</taxon>
        <taxon>Embryophyta</taxon>
        <taxon>Tracheophyta</taxon>
        <taxon>Spermatophyta</taxon>
        <taxon>Magnoliopsida</taxon>
        <taxon>Liliopsida</taxon>
        <taxon>Zingiberales</taxon>
        <taxon>Musaceae</taxon>
        <taxon>Musa</taxon>
    </lineage>
</organism>
<dbReference type="InterPro" id="IPR001005">
    <property type="entry name" value="SANT/Myb"/>
</dbReference>
<dbReference type="PROSITE" id="PS50090">
    <property type="entry name" value="MYB_LIKE"/>
    <property type="match status" value="1"/>
</dbReference>
<keyword evidence="19" id="KW-1185">Reference proteome</keyword>
<dbReference type="SMART" id="SM00717">
    <property type="entry name" value="SANT"/>
    <property type="match status" value="1"/>
</dbReference>
<feature type="region of interest" description="Disordered" evidence="14">
    <location>
        <begin position="226"/>
        <end position="250"/>
    </location>
</feature>
<dbReference type="GO" id="GO:0006334">
    <property type="term" value="P:nucleosome assembly"/>
    <property type="evidence" value="ECO:0007669"/>
    <property type="project" value="InterPro"/>
</dbReference>
<evidence type="ECO:0000256" key="12">
    <source>
        <dbReference type="ARBA" id="ARBA00025911"/>
    </source>
</evidence>
<evidence type="ECO:0000256" key="14">
    <source>
        <dbReference type="SAM" id="MobiDB-lite"/>
    </source>
</evidence>
<keyword evidence="9" id="KW-0010">Activator</keyword>
<comment type="caution">
    <text evidence="18">The sequence shown here is derived from an EMBL/GenBank/DDBJ whole genome shotgun (WGS) entry which is preliminary data.</text>
</comment>
<dbReference type="InterPro" id="IPR017930">
    <property type="entry name" value="Myb_dom"/>
</dbReference>
<dbReference type="Pfam" id="PF02045">
    <property type="entry name" value="CBFB_NFYA"/>
    <property type="match status" value="1"/>
</dbReference>
<dbReference type="PROSITE" id="PS51152">
    <property type="entry name" value="NFYA_HAP2_2"/>
    <property type="match status" value="1"/>
</dbReference>
<dbReference type="InterPro" id="IPR044597">
    <property type="entry name" value="SMH1-6"/>
</dbReference>
<keyword evidence="7" id="KW-0175">Coiled coil</keyword>
<comment type="similarity">
    <text evidence="13">Belongs to the NFYA/HAP2 subunit family.</text>
</comment>
<dbReference type="EMBL" id="PYDT01000005">
    <property type="protein sequence ID" value="THU61835.1"/>
    <property type="molecule type" value="Genomic_DNA"/>
</dbReference>
<comment type="subunit">
    <text evidence="3">Forms a homodimer and heterodimers.</text>
</comment>
<proteinExistence type="inferred from homology"/>
<feature type="domain" description="HTH myb-type" evidence="16">
    <location>
        <begin position="1"/>
        <end position="61"/>
    </location>
</feature>
<dbReference type="AlphaFoldDB" id="A0A4S8JJ72"/>
<keyword evidence="6 13" id="KW-0805">Transcription regulation</keyword>
<feature type="compositionally biased region" description="Polar residues" evidence="14">
    <location>
        <begin position="422"/>
        <end position="434"/>
    </location>
</feature>
<dbReference type="Pfam" id="PF00538">
    <property type="entry name" value="Linker_histone"/>
    <property type="match status" value="1"/>
</dbReference>
<dbReference type="SMART" id="SM00521">
    <property type="entry name" value="CBF"/>
    <property type="match status" value="1"/>
</dbReference>
<evidence type="ECO:0000256" key="8">
    <source>
        <dbReference type="ARBA" id="ARBA00023125"/>
    </source>
</evidence>
<dbReference type="GO" id="GO:0003700">
    <property type="term" value="F:DNA-binding transcription factor activity"/>
    <property type="evidence" value="ECO:0007669"/>
    <property type="project" value="UniProtKB-UniRule"/>
</dbReference>
<dbReference type="PANTHER" id="PTHR46267">
    <property type="entry name" value="SINGLE MYB HISTONE 4"/>
    <property type="match status" value="1"/>
</dbReference>
<dbReference type="PANTHER" id="PTHR46267:SF8">
    <property type="entry name" value="TELOMERE REPEAT-BINDING FACTOR 1"/>
    <property type="match status" value="1"/>
</dbReference>
<keyword evidence="10 13" id="KW-0804">Transcription</keyword>
<comment type="subunit">
    <text evidence="12">Heterotrimeric transcription factor composed of three components, NF-YA, NF-YB and NF-YC. NF-YB and NF-YC must interact and dimerize for NF-YA association and DNA binding.</text>
</comment>
<dbReference type="InterPro" id="IPR036390">
    <property type="entry name" value="WH_DNA-bd_sf"/>
</dbReference>
<accession>A0A4S8JJ72</accession>
<evidence type="ECO:0000256" key="1">
    <source>
        <dbReference type="ARBA" id="ARBA00004574"/>
    </source>
</evidence>
<evidence type="ECO:0000259" key="15">
    <source>
        <dbReference type="PROSITE" id="PS50090"/>
    </source>
</evidence>
<dbReference type="Gene3D" id="1.10.10.60">
    <property type="entry name" value="Homeodomain-like"/>
    <property type="match status" value="1"/>
</dbReference>
<evidence type="ECO:0000259" key="17">
    <source>
        <dbReference type="PROSITE" id="PS51504"/>
    </source>
</evidence>
<evidence type="ECO:0000256" key="4">
    <source>
        <dbReference type="ARBA" id="ARBA00022454"/>
    </source>
</evidence>
<dbReference type="GO" id="GO:0003691">
    <property type="term" value="F:double-stranded telomeric DNA binding"/>
    <property type="evidence" value="ECO:0007669"/>
    <property type="project" value="InterPro"/>
</dbReference>
<gene>
    <name evidence="18" type="ORF">C4D60_Mb07t27450</name>
</gene>
<keyword evidence="4" id="KW-0158">Chromosome</keyword>
<evidence type="ECO:0000313" key="18">
    <source>
        <dbReference type="EMBL" id="THU61835.1"/>
    </source>
</evidence>
<dbReference type="SUPFAM" id="SSF46785">
    <property type="entry name" value="Winged helix' DNA-binding domain"/>
    <property type="match status" value="1"/>
</dbReference>
<dbReference type="PRINTS" id="PR00616">
    <property type="entry name" value="CCAATSUBUNTB"/>
</dbReference>
<evidence type="ECO:0000256" key="9">
    <source>
        <dbReference type="ARBA" id="ARBA00023159"/>
    </source>
</evidence>
<evidence type="ECO:0000256" key="10">
    <source>
        <dbReference type="ARBA" id="ARBA00023163"/>
    </source>
</evidence>
<comment type="subcellular location">
    <subcellularLocation>
        <location evidence="1">Chromosome</location>
        <location evidence="1">Telomere</location>
    </subcellularLocation>
    <subcellularLocation>
        <location evidence="2">Nucleus</location>
        <location evidence="2">Nucleolus</location>
    </subcellularLocation>
</comment>
<evidence type="ECO:0000256" key="11">
    <source>
        <dbReference type="ARBA" id="ARBA00023242"/>
    </source>
</evidence>
<dbReference type="InterPro" id="IPR001289">
    <property type="entry name" value="NFYA"/>
</dbReference>
<feature type="compositionally biased region" description="Low complexity" evidence="14">
    <location>
        <begin position="240"/>
        <end position="249"/>
    </location>
</feature>
<dbReference type="PROSITE" id="PS51294">
    <property type="entry name" value="HTH_MYB"/>
    <property type="match status" value="1"/>
</dbReference>
<protein>
    <recommendedName>
        <fullName evidence="13">Nuclear transcription factor Y subunit</fullName>
    </recommendedName>
</protein>
<keyword evidence="8 13" id="KW-0238">DNA-binding</keyword>
<evidence type="ECO:0000256" key="2">
    <source>
        <dbReference type="ARBA" id="ARBA00004604"/>
    </source>
</evidence>
<reference evidence="18 19" key="1">
    <citation type="journal article" date="2019" name="Nat. Plants">
        <title>Genome sequencing of Musa balbisiana reveals subgenome evolution and function divergence in polyploid bananas.</title>
        <authorList>
            <person name="Yao X."/>
        </authorList>
    </citation>
    <scope>NUCLEOTIDE SEQUENCE [LARGE SCALE GENOMIC DNA]</scope>
    <source>
        <strain evidence="19">cv. DH-PKW</strain>
        <tissue evidence="18">Leaves</tissue>
    </source>
</reference>
<dbReference type="CDD" id="cd11660">
    <property type="entry name" value="SANT_TRF"/>
    <property type="match status" value="1"/>
</dbReference>
<dbReference type="GO" id="GO:0000781">
    <property type="term" value="C:chromosome, telomeric region"/>
    <property type="evidence" value="ECO:0007669"/>
    <property type="project" value="UniProtKB-SubCell"/>
</dbReference>
<dbReference type="InterPro" id="IPR036388">
    <property type="entry name" value="WH-like_DNA-bd_sf"/>
</dbReference>
<dbReference type="PROSITE" id="PS51504">
    <property type="entry name" value="H15"/>
    <property type="match status" value="1"/>
</dbReference>
<dbReference type="GO" id="GO:0016602">
    <property type="term" value="C:CCAAT-binding factor complex"/>
    <property type="evidence" value="ECO:0007669"/>
    <property type="project" value="InterPro"/>
</dbReference>
<feature type="domain" description="Myb-like" evidence="15">
    <location>
        <begin position="5"/>
        <end position="57"/>
    </location>
</feature>
<evidence type="ECO:0000256" key="13">
    <source>
        <dbReference type="RuleBase" id="RU367155"/>
    </source>
</evidence>
<dbReference type="Gene3D" id="1.10.10.10">
    <property type="entry name" value="Winged helix-like DNA-binding domain superfamily/Winged helix DNA-binding domain"/>
    <property type="match status" value="1"/>
</dbReference>
<dbReference type="Gene3D" id="6.10.250.2430">
    <property type="match status" value="1"/>
</dbReference>
<keyword evidence="11 13" id="KW-0539">Nucleus</keyword>
<evidence type="ECO:0000313" key="19">
    <source>
        <dbReference type="Proteomes" id="UP000317650"/>
    </source>
</evidence>
<dbReference type="GO" id="GO:0000786">
    <property type="term" value="C:nucleosome"/>
    <property type="evidence" value="ECO:0007669"/>
    <property type="project" value="InterPro"/>
</dbReference>
<sequence>MGAPKQRWTPEEEAALKAGVRKHGVGKWRTILKDPEFSGVLCMRSNVDLKDKWRNINVTAYGWGSRGKARAALKKSRQISRHDGALVSVGTTVEDTDTEIIDAKPLTMSSEPHQTTGQKRSLFRLDTLILEAVTNLKEPAGSDKAAIALYIEDRYWPPTDFKQLLSAKLKALTASGRLIKPFVVGILGLKFSRSYYISISCFLLGTCKGSSNCQLRKLAQIMTSSVQSLSDNSEPDEQQEQAQSENQQQPYAAATLQSGIATPLLGYMMPAGQFEVGQTMAPTPYPFVDPYYGGIFAAYGGQHVIHPQLIGVNHSGVPLPTDAVEEPVYVNAKQYHGILRRRQSRAKAESENKLTKLRKPYLHESRHLHALRRARGCGGRFLNSKLEANQQNESKGNQLNEIATNDKAQSSDIPGSGKCPINQENTTKLSGSRAESTRVLVCEKTPLDIESKQTP</sequence>
<dbReference type="Pfam" id="PF00249">
    <property type="entry name" value="Myb_DNA-binding"/>
    <property type="match status" value="1"/>
</dbReference>
<dbReference type="InterPro" id="IPR009057">
    <property type="entry name" value="Homeodomain-like_sf"/>
</dbReference>
<dbReference type="InterPro" id="IPR018362">
    <property type="entry name" value="CCAAT-binding_factor_CS"/>
</dbReference>
<name>A0A4S8JJ72_MUSBA</name>
<dbReference type="FunFam" id="1.10.10.60:FF:000168">
    <property type="entry name" value="Telomere repeat-binding factor 1"/>
    <property type="match status" value="1"/>
</dbReference>
<feature type="compositionally biased region" description="Polar residues" evidence="14">
    <location>
        <begin position="388"/>
        <end position="413"/>
    </location>
</feature>
<dbReference type="SUPFAM" id="SSF46689">
    <property type="entry name" value="Homeodomain-like"/>
    <property type="match status" value="1"/>
</dbReference>
<evidence type="ECO:0000256" key="7">
    <source>
        <dbReference type="ARBA" id="ARBA00023054"/>
    </source>
</evidence>
<evidence type="ECO:0000256" key="3">
    <source>
        <dbReference type="ARBA" id="ARBA00011414"/>
    </source>
</evidence>
<feature type="domain" description="H15" evidence="17">
    <location>
        <begin position="121"/>
        <end position="199"/>
    </location>
</feature>
<evidence type="ECO:0000256" key="5">
    <source>
        <dbReference type="ARBA" id="ARBA00022895"/>
    </source>
</evidence>
<dbReference type="InterPro" id="IPR005818">
    <property type="entry name" value="Histone_H1/H5_H15"/>
</dbReference>
<evidence type="ECO:0000256" key="6">
    <source>
        <dbReference type="ARBA" id="ARBA00023015"/>
    </source>
</evidence>
<dbReference type="STRING" id="52838.A0A4S8JJ72"/>
<evidence type="ECO:0000259" key="16">
    <source>
        <dbReference type="PROSITE" id="PS51294"/>
    </source>
</evidence>
<comment type="function">
    <text evidence="13">Component of the sequence-specific heterotrimeric transcription factor (NF-Y) which specifically recognizes a 5'-CCAAT-3' box motif found in the promoters of its target genes.</text>
</comment>